<evidence type="ECO:0000313" key="10">
    <source>
        <dbReference type="EMBL" id="AEG16354.1"/>
    </source>
</evidence>
<dbReference type="InterPro" id="IPR020845">
    <property type="entry name" value="AMP-binding_CS"/>
</dbReference>
<keyword evidence="6" id="KW-0479">Metal-binding</keyword>
<keyword evidence="11" id="KW-1185">Reference proteome</keyword>
<evidence type="ECO:0000256" key="1">
    <source>
        <dbReference type="ARBA" id="ARBA00006432"/>
    </source>
</evidence>
<keyword evidence="3 6" id="KW-0547">Nucleotide-binding</keyword>
<feature type="domain" description="AMP-dependent synthetase/ligase" evidence="7">
    <location>
        <begin position="95"/>
        <end position="473"/>
    </location>
</feature>
<feature type="binding site" evidence="6">
    <location>
        <position position="540"/>
    </location>
    <ligand>
        <name>Mg(2+)</name>
        <dbReference type="ChEBI" id="CHEBI:18420"/>
    </ligand>
</feature>
<dbReference type="InterPro" id="IPR025110">
    <property type="entry name" value="AMP-bd_C"/>
</dbReference>
<dbReference type="GO" id="GO:0016208">
    <property type="term" value="F:AMP binding"/>
    <property type="evidence" value="ECO:0007669"/>
    <property type="project" value="InterPro"/>
</dbReference>
<dbReference type="InterPro" id="IPR020459">
    <property type="entry name" value="AMP-binding"/>
</dbReference>
<feature type="binding site" evidence="6">
    <location>
        <begin position="414"/>
        <end position="419"/>
    </location>
    <ligand>
        <name>ATP</name>
        <dbReference type="ChEBI" id="CHEBI:30616"/>
    </ligand>
</feature>
<evidence type="ECO:0000256" key="5">
    <source>
        <dbReference type="ARBA" id="ARBA00022990"/>
    </source>
</evidence>
<dbReference type="Pfam" id="PF13193">
    <property type="entry name" value="AMP-binding_C"/>
    <property type="match status" value="1"/>
</dbReference>
<feature type="binding site" evidence="6">
    <location>
        <position position="503"/>
    </location>
    <ligand>
        <name>ATP</name>
        <dbReference type="ChEBI" id="CHEBI:30616"/>
    </ligand>
</feature>
<dbReference type="Pfam" id="PF00501">
    <property type="entry name" value="AMP-binding"/>
    <property type="match status" value="1"/>
</dbReference>
<dbReference type="AlphaFoldDB" id="A0AAU8PJT9"/>
<dbReference type="GO" id="GO:0005829">
    <property type="term" value="C:cytosol"/>
    <property type="evidence" value="ECO:0007669"/>
    <property type="project" value="TreeGrafter"/>
</dbReference>
<reference evidence="11" key="1">
    <citation type="submission" date="2011-05" db="EMBL/GenBank/DDBJ databases">
        <title>Complete sequence of Desulfotomaculum kuznetsovii DSM 6115.</title>
        <authorList>
            <person name="Lucas S."/>
            <person name="Han J."/>
            <person name="Lapidus A."/>
            <person name="Cheng J.-F."/>
            <person name="Goodwin L."/>
            <person name="Pitluck S."/>
            <person name="Peters L."/>
            <person name="Mikhailova N."/>
            <person name="Lu M."/>
            <person name="Saunders E."/>
            <person name="Han C."/>
            <person name="Tapia R."/>
            <person name="Land M."/>
            <person name="Hauser L."/>
            <person name="Kyrpides N."/>
            <person name="Ivanova N."/>
            <person name="Pagani I."/>
            <person name="Nazina T."/>
            <person name="Ivanova A."/>
            <person name="Parshina S."/>
            <person name="Kuever J."/>
            <person name="Muyzer G."/>
            <person name="Plugge C."/>
            <person name="Stams A."/>
            <person name="Woyke T."/>
        </authorList>
    </citation>
    <scope>NUCLEOTIDE SEQUENCE [LARGE SCALE GENOMIC DNA]</scope>
    <source>
        <strain evidence="11">DSM 6115 / VKM B-1805 / 17</strain>
    </source>
</reference>
<comment type="function">
    <text evidence="6">Catalyzes the conversion of acetate into acetyl-CoA (AcCoA), an essential intermediate at the junction of anabolic and catabolic pathways. AcsA undergoes a two-step reaction. In the first half reaction, AcsA combines acetate with ATP to form acetyl-adenylate (AcAMP) intermediate. In the second half reaction, it can then transfer the acetyl group from AcAMP to the sulfhydryl group of CoA, forming the product AcCoA.</text>
</comment>
<evidence type="ECO:0000259" key="7">
    <source>
        <dbReference type="Pfam" id="PF00501"/>
    </source>
</evidence>
<organism evidence="10 11">
    <name type="scientific">Desulfofundulus kuznetsovii (strain DSM 6115 / VKM B-1805 / 17)</name>
    <name type="common">Desulfotomaculum kuznetsovii</name>
    <dbReference type="NCBI Taxonomy" id="760568"/>
    <lineage>
        <taxon>Bacteria</taxon>
        <taxon>Bacillati</taxon>
        <taxon>Bacillota</taxon>
        <taxon>Clostridia</taxon>
        <taxon>Eubacteriales</taxon>
        <taxon>Peptococcaceae</taxon>
        <taxon>Desulfofundulus</taxon>
    </lineage>
</organism>
<evidence type="ECO:0000259" key="8">
    <source>
        <dbReference type="Pfam" id="PF13193"/>
    </source>
</evidence>
<dbReference type="GO" id="GO:0019427">
    <property type="term" value="P:acetyl-CoA biosynthetic process from acetate"/>
    <property type="evidence" value="ECO:0007669"/>
    <property type="project" value="UniProtKB-UniRule"/>
</dbReference>
<feature type="binding site" evidence="6">
    <location>
        <begin position="196"/>
        <end position="199"/>
    </location>
    <ligand>
        <name>CoA</name>
        <dbReference type="ChEBI" id="CHEBI:57287"/>
    </ligand>
</feature>
<comment type="similarity">
    <text evidence="1 6">Belongs to the ATP-dependent AMP-binding enzyme family.</text>
</comment>
<dbReference type="Gene3D" id="3.30.300.30">
    <property type="match status" value="1"/>
</dbReference>
<dbReference type="Proteomes" id="UP000009229">
    <property type="component" value="Chromosome"/>
</dbReference>
<feature type="binding site" evidence="6">
    <location>
        <position position="542"/>
    </location>
    <ligand>
        <name>Mg(2+)</name>
        <dbReference type="ChEBI" id="CHEBI:18420"/>
    </ligand>
</feature>
<dbReference type="PANTHER" id="PTHR24095:SF14">
    <property type="entry name" value="ACETYL-COENZYME A SYNTHETASE 1"/>
    <property type="match status" value="1"/>
</dbReference>
<accession>A0AAU8PJT9</accession>
<dbReference type="EMBL" id="CP002770">
    <property type="protein sequence ID" value="AEG16354.1"/>
    <property type="molecule type" value="Genomic_DNA"/>
</dbReference>
<name>A0AAU8PJT9_DESK7</name>
<dbReference type="NCBIfam" id="NF001208">
    <property type="entry name" value="PRK00174.1"/>
    <property type="match status" value="1"/>
</dbReference>
<dbReference type="NCBIfam" id="TIGR02188">
    <property type="entry name" value="Ac_CoA_lig_AcsA"/>
    <property type="match status" value="1"/>
</dbReference>
<comment type="PTM">
    <text evidence="6">Acetylated. Deacetylation by the SIR2-homolog deacetylase activates the enzyme.</text>
</comment>
<protein>
    <recommendedName>
        <fullName evidence="6">Acetyl-coenzyme A synthetase</fullName>
        <shortName evidence="6">AcCoA synthetase</shortName>
        <shortName evidence="6">Acs</shortName>
        <ecNumber evidence="6">6.2.1.1</ecNumber>
    </recommendedName>
    <alternativeName>
        <fullName evidence="6">Acetate--CoA ligase</fullName>
    </alternativeName>
    <alternativeName>
        <fullName evidence="6">Acyl-activating enzyme</fullName>
    </alternativeName>
</protein>
<keyword evidence="6" id="KW-0460">Magnesium</keyword>
<dbReference type="InterPro" id="IPR000873">
    <property type="entry name" value="AMP-dep_synth/lig_dom"/>
</dbReference>
<dbReference type="PANTHER" id="PTHR24095">
    <property type="entry name" value="ACETYL-COENZYME A SYNTHETASE"/>
    <property type="match status" value="1"/>
</dbReference>
<dbReference type="InterPro" id="IPR011904">
    <property type="entry name" value="Ac_CoA_lig"/>
</dbReference>
<dbReference type="GO" id="GO:0005524">
    <property type="term" value="F:ATP binding"/>
    <property type="evidence" value="ECO:0007669"/>
    <property type="project" value="UniProtKB-KW"/>
</dbReference>
<feature type="binding site" evidence="6">
    <location>
        <position position="545"/>
    </location>
    <ligand>
        <name>Mg(2+)</name>
        <dbReference type="ChEBI" id="CHEBI:18420"/>
    </ligand>
</feature>
<dbReference type="GO" id="GO:0046872">
    <property type="term" value="F:metal ion binding"/>
    <property type="evidence" value="ECO:0007669"/>
    <property type="project" value="UniProtKB-KW"/>
</dbReference>
<dbReference type="CDD" id="cd05966">
    <property type="entry name" value="ACS"/>
    <property type="match status" value="1"/>
</dbReference>
<evidence type="ECO:0000256" key="3">
    <source>
        <dbReference type="ARBA" id="ARBA00022741"/>
    </source>
</evidence>
<feature type="modified residue" description="N6-acetyllysine" evidence="6">
    <location>
        <position position="612"/>
    </location>
</feature>
<sequence length="651" mass="73353">MANENKVLEALLKEDRTFPPPAYFVEKALVKDTSFYEEAKKDREAFWAKQAENLDWFQKWDKVLDTSNAPFFKWFVNGKLNVSYNCIDRHLNTWRRTKAAIIWEGEPGDDRVLTYQDLYREVTRCANVLKELGVRRGDRVTIYLPMIPELPIAMLACARIGAPHSVVFGGFSAESLRDRINDCQAKLVITADGGWRRGGIVPLKKNCDDALAGCPTVEKVLVVKRTGQDINFVQGRDYWWHEMMARAPIGCEPEHMDAEDMLYILYTSGTTGKPKGVVHTTGGYLVGVSATHRMIFDIKDDDIYWCTADIGWVTGHSYIVYGPLANGCTTVMYEGSPDWPERDRFWAIVEKYRVNILYTAPTAIRAFMKWGTEWPARRDLSSLRLLGTVGEPINPEAWMWYYKYIGNERCPIVDTWWQTETGMILISPLPGVTTLKPGSATIPFPGVEAAVVDNTGKDVPLGSGGYLVLKSPWPAMLRTIYGDPDRYVAQYWSRFENMYFTGDGARWDEDGYFWVMGRVDDVINVSGHRLGTMEIESALVDHPAVAEAAVIGKAHEVKGQAVSAFVTLKEGIQGTPQLIEELKAHVVKKIGALARPEDIFFTAELPKTRSGKIMRRLLRDIAEGRVLGDTTTLADPSVVAKIKEQYESQES</sequence>
<dbReference type="PRINTS" id="PR00154">
    <property type="entry name" value="AMPBINDING"/>
</dbReference>
<dbReference type="SUPFAM" id="SSF56801">
    <property type="entry name" value="Acetyl-CoA synthetase-like"/>
    <property type="match status" value="1"/>
</dbReference>
<dbReference type="KEGG" id="dku:Desku_2843"/>
<feature type="binding site" evidence="6">
    <location>
        <position position="314"/>
    </location>
    <ligand>
        <name>CoA</name>
        <dbReference type="ChEBI" id="CHEBI:57287"/>
    </ligand>
</feature>
<dbReference type="FunFam" id="3.40.50.12780:FF:000001">
    <property type="entry name" value="Acetyl-coenzyme A synthetase"/>
    <property type="match status" value="1"/>
</dbReference>
<keyword evidence="4 6" id="KW-0067">ATP-binding</keyword>
<feature type="domain" description="Acetyl-coenzyme A synthetase N-terminal" evidence="9">
    <location>
        <begin position="34"/>
        <end position="86"/>
    </location>
</feature>
<feature type="binding site" evidence="6">
    <location>
        <position position="518"/>
    </location>
    <ligand>
        <name>ATP</name>
        <dbReference type="ChEBI" id="CHEBI:30616"/>
    </ligand>
</feature>
<dbReference type="HAMAP" id="MF_01123">
    <property type="entry name" value="Ac_CoA_synth"/>
    <property type="match status" value="1"/>
</dbReference>
<proteinExistence type="inferred from homology"/>
<evidence type="ECO:0000256" key="2">
    <source>
        <dbReference type="ARBA" id="ARBA00022598"/>
    </source>
</evidence>
<comment type="caution">
    <text evidence="6">Lacks conserved residue(s) required for the propagation of feature annotation.</text>
</comment>
<gene>
    <name evidence="6" type="primary">acsA</name>
    <name evidence="10" type="ordered locus">Desku_2843</name>
</gene>
<feature type="domain" description="AMP-binding enzyme C-terminal" evidence="8">
    <location>
        <begin position="534"/>
        <end position="612"/>
    </location>
</feature>
<dbReference type="GO" id="GO:0003987">
    <property type="term" value="F:acetate-CoA ligase activity"/>
    <property type="evidence" value="ECO:0007669"/>
    <property type="project" value="UniProtKB-UniRule"/>
</dbReference>
<dbReference type="InterPro" id="IPR032387">
    <property type="entry name" value="ACAS_N"/>
</dbReference>
<dbReference type="PROSITE" id="PS00455">
    <property type="entry name" value="AMP_BINDING"/>
    <property type="match status" value="1"/>
</dbReference>
<dbReference type="Pfam" id="PF16177">
    <property type="entry name" value="ACAS_N"/>
    <property type="match status" value="1"/>
</dbReference>
<feature type="binding site" evidence="6">
    <location>
        <position position="529"/>
    </location>
    <ligand>
        <name>ATP</name>
        <dbReference type="ChEBI" id="CHEBI:30616"/>
    </ligand>
</feature>
<dbReference type="Gene3D" id="3.40.50.12780">
    <property type="entry name" value="N-terminal domain of ligase-like"/>
    <property type="match status" value="1"/>
</dbReference>
<feature type="binding site" evidence="6">
    <location>
        <begin position="390"/>
        <end position="392"/>
    </location>
    <ligand>
        <name>ATP</name>
        <dbReference type="ChEBI" id="CHEBI:30616"/>
    </ligand>
</feature>
<evidence type="ECO:0000259" key="9">
    <source>
        <dbReference type="Pfam" id="PF16177"/>
    </source>
</evidence>
<keyword evidence="2 6" id="KW-0436">Ligase</keyword>
<dbReference type="EC" id="6.2.1.1" evidence="6"/>
<evidence type="ECO:0000313" key="11">
    <source>
        <dbReference type="Proteomes" id="UP000009229"/>
    </source>
</evidence>
<dbReference type="InterPro" id="IPR045851">
    <property type="entry name" value="AMP-bd_C_sf"/>
</dbReference>
<comment type="catalytic activity">
    <reaction evidence="6">
        <text>acetate + ATP + CoA = acetyl-CoA + AMP + diphosphate</text>
        <dbReference type="Rhea" id="RHEA:23176"/>
        <dbReference type="ChEBI" id="CHEBI:30089"/>
        <dbReference type="ChEBI" id="CHEBI:30616"/>
        <dbReference type="ChEBI" id="CHEBI:33019"/>
        <dbReference type="ChEBI" id="CHEBI:57287"/>
        <dbReference type="ChEBI" id="CHEBI:57288"/>
        <dbReference type="ChEBI" id="CHEBI:456215"/>
        <dbReference type="EC" id="6.2.1.1"/>
    </reaction>
</comment>
<keyword evidence="5 6" id="KW-0007">Acetylation</keyword>
<evidence type="ECO:0000256" key="4">
    <source>
        <dbReference type="ARBA" id="ARBA00022840"/>
    </source>
</evidence>
<evidence type="ECO:0000256" key="6">
    <source>
        <dbReference type="HAMAP-Rule" id="MF_01123"/>
    </source>
</evidence>
<feature type="binding site" evidence="6">
    <location>
        <position position="526"/>
    </location>
    <ligand>
        <name>CoA</name>
        <dbReference type="ChEBI" id="CHEBI:57287"/>
    </ligand>
</feature>
<comment type="cofactor">
    <cofactor evidence="6">
        <name>Mg(2+)</name>
        <dbReference type="ChEBI" id="CHEBI:18420"/>
    </cofactor>
</comment>
<dbReference type="RefSeq" id="WP_013823865.1">
    <property type="nucleotide sequence ID" value="NC_015573.1"/>
</dbReference>
<dbReference type="InterPro" id="IPR042099">
    <property type="entry name" value="ANL_N_sf"/>
</dbReference>